<feature type="compositionally biased region" description="Polar residues" evidence="3">
    <location>
        <begin position="979"/>
        <end position="989"/>
    </location>
</feature>
<feature type="compositionally biased region" description="Polar residues" evidence="3">
    <location>
        <begin position="182"/>
        <end position="196"/>
    </location>
</feature>
<feature type="compositionally biased region" description="Polar residues" evidence="3">
    <location>
        <begin position="333"/>
        <end position="342"/>
    </location>
</feature>
<dbReference type="InterPro" id="IPR000219">
    <property type="entry name" value="DH_dom"/>
</dbReference>
<feature type="compositionally biased region" description="Polar residues" evidence="3">
    <location>
        <begin position="404"/>
        <end position="422"/>
    </location>
</feature>
<dbReference type="SMART" id="SM00325">
    <property type="entry name" value="RhoGEF"/>
    <property type="match status" value="1"/>
</dbReference>
<protein>
    <recommendedName>
        <fullName evidence="9">Rho guanyl nucleotide exchange factor</fullName>
    </recommendedName>
</protein>
<feature type="compositionally biased region" description="Polar residues" evidence="3">
    <location>
        <begin position="1"/>
        <end position="12"/>
    </location>
</feature>
<dbReference type="SMART" id="SM00036">
    <property type="entry name" value="CNH"/>
    <property type="match status" value="1"/>
</dbReference>
<feature type="domain" description="DH" evidence="5">
    <location>
        <begin position="668"/>
        <end position="860"/>
    </location>
</feature>
<dbReference type="Pfam" id="PF00780">
    <property type="entry name" value="CNH"/>
    <property type="match status" value="1"/>
</dbReference>
<evidence type="ECO:0000259" key="4">
    <source>
        <dbReference type="PROSITE" id="PS50003"/>
    </source>
</evidence>
<comment type="caution">
    <text evidence="7">The sequence shown here is derived from an EMBL/GenBank/DDBJ whole genome shotgun (WGS) entry which is preliminary data.</text>
</comment>
<dbReference type="InterPro" id="IPR057283">
    <property type="entry name" value="RGF3_WH"/>
</dbReference>
<accession>A0A9P8L742</accession>
<feature type="compositionally biased region" description="Polar residues" evidence="3">
    <location>
        <begin position="123"/>
        <end position="137"/>
    </location>
</feature>
<keyword evidence="8" id="KW-1185">Reference proteome</keyword>
<dbReference type="Gene3D" id="2.30.29.30">
    <property type="entry name" value="Pleckstrin-homology domain (PH domain)/Phosphotyrosine-binding domain (PTB)"/>
    <property type="match status" value="1"/>
</dbReference>
<proteinExistence type="predicted"/>
<evidence type="ECO:0000256" key="1">
    <source>
        <dbReference type="ARBA" id="ARBA00022553"/>
    </source>
</evidence>
<dbReference type="PROSITE" id="PS50219">
    <property type="entry name" value="CNH"/>
    <property type="match status" value="1"/>
</dbReference>
<dbReference type="EMBL" id="JAGHQM010001764">
    <property type="protein sequence ID" value="KAH0552821.1"/>
    <property type="molecule type" value="Genomic_DNA"/>
</dbReference>
<keyword evidence="1" id="KW-0597">Phosphoprotein</keyword>
<feature type="region of interest" description="Disordered" evidence="3">
    <location>
        <begin position="106"/>
        <end position="137"/>
    </location>
</feature>
<dbReference type="InterPro" id="IPR035899">
    <property type="entry name" value="DBL_dom_sf"/>
</dbReference>
<evidence type="ECO:0008006" key="9">
    <source>
        <dbReference type="Google" id="ProtNLM"/>
    </source>
</evidence>
<evidence type="ECO:0000313" key="8">
    <source>
        <dbReference type="Proteomes" id="UP000750711"/>
    </source>
</evidence>
<sequence>MTRYSSTSSQGEPPTNPLPSPPLHSPVRTSTAGDYPQGRTLPRPPVDESDEEYIDGLVGNGGRAGSADEMARESIWKEVEAAIDSVGPGAPSARLNSRVEITHHSPIDEENEPAPLFSHNRVHSSSTHNDGTNGHLSATGTGNYINYGAYSDESDAEAAAGLEAMRMAEEQDAADDARRQSGESASTATHDQSSQAPRRAGDEPSSDSDYGNVDMGLYGGGYGASISYGGDSYTQPGAQWHSSEVEDTRRPLPTPGSTRRTGGTSTGAHSDADSNMYDYSIPDQDTIHPFPSFNSNARVDTFGTGGLSEPSPHRRRMSFDEGDEIHWDPQAPGQRSGSQSPQKNREAEEFPELFYHPAPSSTGTQRPLPSVPRTAANQAPQLMAAGTYRGDAQYQQPYDLPSQVGRSSYSTTTSDSPNNRTLLTPPPQVPRSSSLSSHPSTPQTIPPVRSKTDAEERRLRLMKQQVGTRSDLPDSETGYDSPPVPQSAMTLDLPAIPLGKRKRFTPAKLSTADFKKCEEPWALSSIARWVKDMSEGETDLKKGVVVDGIVALFTHKVPTMNTADAETLGERVVKDMLDAGALVEEEEWVKIRDVHMSGVIWQLTGLGCYAPRLHSTDMPGRCYSPHCSRTLKKISLQVSEPQRTQEDWQTFYKVKKEDIEGVHKKEIHRQNILHEIVQTEETYLGDLRILMVLYRDQLRNWEPPIINPKRIDGFVKDVFGKADAVKKANEDFLLAQLKYRQQEQGPWIVGFSDIFREWIRKAKKAYVEYAASFPTATMLVRKEAEKNLLFRQFLDQARDNELSRRLDWNTFLKAPITRLQHYSLLLFTVYKDMLQETEEKTNLNTAIEEIKVVTHECDARVDEVTKKVALTELGSKLMLRPGMDGVELNLEHLGRELVFRGDLQRTGGNRFTWLETHAILFDHYLVLAKTIQRGDGSGGAYDVSKLPIPMDLLVLESTNDDPVVKSTVRGLGPVRPAPTANSQTQSLPSNLNHAATTTSLSSVNSSNSGKTIVTSTVIESPKDEKIMYPFRIKHLGKSEVYTLYASSAQNRQDWCDKILEAKTRHAASLFRQNAEPFRLRAIADTAFGSETHASGAKSIIIKGTPLDRSIREVEKMFEKSGPRPGIVCRAAVNCATAFHQPYGRQMVAIGTDYGVYISDIKNPRGWVRAIQASKVSQIAVLEEFSIFLVLSDKALSAYHLDIVCPVSGVPQPNDSARRAPQKLSGTRDVGFFATGRMKDRALVFYKKRDGISSTFKACSPKVIQYRQIYVLEPVFQKATEKKSRFFRRGDTEFFREYDDFYIPTECFGINLFQSSLAISTARGFEVLTLDKKQSWSVPDLKQPHVVTISSRLSGQKPLGMFRLSDTEFLLCYEECAVYVNKHGDVSRSVIMEFVGKAKSAAMYGPYIILFDSDFVEVRNAQNGRLRQVIAGRDVRCLDDAQSGGSAVARTVKVALQHPESDGRQLVVELLLNEGQTD</sequence>
<feature type="region of interest" description="Disordered" evidence="3">
    <location>
        <begin position="235"/>
        <end position="349"/>
    </location>
</feature>
<feature type="compositionally biased region" description="Basic and acidic residues" evidence="3">
    <location>
        <begin position="450"/>
        <end position="459"/>
    </location>
</feature>
<dbReference type="InterPro" id="IPR052233">
    <property type="entry name" value="Rho-type_GEFs"/>
</dbReference>
<feature type="region of interest" description="Disordered" evidence="3">
    <location>
        <begin position="397"/>
        <end position="489"/>
    </location>
</feature>
<dbReference type="Pfam" id="PF23582">
    <property type="entry name" value="WHD_RGF3"/>
    <property type="match status" value="1"/>
</dbReference>
<keyword evidence="2" id="KW-0344">Guanine-nucleotide releasing factor</keyword>
<dbReference type="Pfam" id="PF00621">
    <property type="entry name" value="RhoGEF"/>
    <property type="match status" value="1"/>
</dbReference>
<evidence type="ECO:0000256" key="2">
    <source>
        <dbReference type="ARBA" id="ARBA00022658"/>
    </source>
</evidence>
<feature type="region of interest" description="Disordered" evidence="3">
    <location>
        <begin position="1"/>
        <end position="71"/>
    </location>
</feature>
<name>A0A9P8L742_9PEZI</name>
<dbReference type="InterPro" id="IPR001849">
    <property type="entry name" value="PH_domain"/>
</dbReference>
<reference evidence="7" key="1">
    <citation type="submission" date="2021-03" db="EMBL/GenBank/DDBJ databases">
        <title>Comparative genomics and phylogenomic investigation of the class Geoglossomycetes provide insights into ecological specialization and systematics.</title>
        <authorList>
            <person name="Melie T."/>
            <person name="Pirro S."/>
            <person name="Miller A.N."/>
            <person name="Quandt A."/>
        </authorList>
    </citation>
    <scope>NUCLEOTIDE SEQUENCE</scope>
    <source>
        <strain evidence="7">CAQ_001_2017</strain>
    </source>
</reference>
<feature type="compositionally biased region" description="Low complexity" evidence="3">
    <location>
        <begin position="430"/>
        <end position="442"/>
    </location>
</feature>
<dbReference type="PROSITE" id="PS50003">
    <property type="entry name" value="PH_DOMAIN"/>
    <property type="match status" value="1"/>
</dbReference>
<dbReference type="SMART" id="SM00233">
    <property type="entry name" value="PH"/>
    <property type="match status" value="1"/>
</dbReference>
<dbReference type="PROSITE" id="PS50010">
    <property type="entry name" value="DH_2"/>
    <property type="match status" value="1"/>
</dbReference>
<evidence type="ECO:0000259" key="6">
    <source>
        <dbReference type="PROSITE" id="PS50219"/>
    </source>
</evidence>
<evidence type="ECO:0000313" key="7">
    <source>
        <dbReference type="EMBL" id="KAH0552821.1"/>
    </source>
</evidence>
<dbReference type="SUPFAM" id="SSF50729">
    <property type="entry name" value="PH domain-like"/>
    <property type="match status" value="1"/>
</dbReference>
<dbReference type="InterPro" id="IPR001180">
    <property type="entry name" value="CNH_dom"/>
</dbReference>
<feature type="compositionally biased region" description="Pro residues" evidence="3">
    <location>
        <begin position="14"/>
        <end position="24"/>
    </location>
</feature>
<evidence type="ECO:0000259" key="5">
    <source>
        <dbReference type="PROSITE" id="PS50010"/>
    </source>
</evidence>
<dbReference type="InterPro" id="IPR011993">
    <property type="entry name" value="PH-like_dom_sf"/>
</dbReference>
<dbReference type="Proteomes" id="UP000750711">
    <property type="component" value="Unassembled WGS sequence"/>
</dbReference>
<feature type="region of interest" description="Disordered" evidence="3">
    <location>
        <begin position="169"/>
        <end position="213"/>
    </location>
</feature>
<dbReference type="CDD" id="cd00160">
    <property type="entry name" value="RhoGEF"/>
    <property type="match status" value="1"/>
</dbReference>
<dbReference type="PANTHER" id="PTHR46572:SF1">
    <property type="entry name" value="RHO1 GUANINE NUCLEOTIDE EXCHANGE FACTOR TUS1"/>
    <property type="match status" value="1"/>
</dbReference>
<dbReference type="Gene3D" id="1.20.900.10">
    <property type="entry name" value="Dbl homology (DH) domain"/>
    <property type="match status" value="1"/>
</dbReference>
<organism evidence="7 8">
    <name type="scientific">Trichoglossum hirsutum</name>
    <dbReference type="NCBI Taxonomy" id="265104"/>
    <lineage>
        <taxon>Eukaryota</taxon>
        <taxon>Fungi</taxon>
        <taxon>Dikarya</taxon>
        <taxon>Ascomycota</taxon>
        <taxon>Pezizomycotina</taxon>
        <taxon>Geoglossomycetes</taxon>
        <taxon>Geoglossales</taxon>
        <taxon>Geoglossaceae</taxon>
        <taxon>Trichoglossum</taxon>
    </lineage>
</organism>
<dbReference type="InterPro" id="IPR041675">
    <property type="entry name" value="PH_5"/>
</dbReference>
<dbReference type="SUPFAM" id="SSF48065">
    <property type="entry name" value="DBL homology domain (DH-domain)"/>
    <property type="match status" value="1"/>
</dbReference>
<dbReference type="PANTHER" id="PTHR46572">
    <property type="entry name" value="RHO1 GDP-GTP EXCHANGE PROTEIN 1-RELATED"/>
    <property type="match status" value="1"/>
</dbReference>
<feature type="compositionally biased region" description="Low complexity" evidence="3">
    <location>
        <begin position="255"/>
        <end position="267"/>
    </location>
</feature>
<feature type="domain" description="PH" evidence="4">
    <location>
        <begin position="896"/>
        <end position="1063"/>
    </location>
</feature>
<feature type="region of interest" description="Disordered" evidence="3">
    <location>
        <begin position="969"/>
        <end position="989"/>
    </location>
</feature>
<feature type="domain" description="CNH" evidence="6">
    <location>
        <begin position="1129"/>
        <end position="1444"/>
    </location>
</feature>
<gene>
    <name evidence="7" type="ORF">GP486_006978</name>
</gene>
<dbReference type="GO" id="GO:0005085">
    <property type="term" value="F:guanyl-nucleotide exchange factor activity"/>
    <property type="evidence" value="ECO:0007669"/>
    <property type="project" value="UniProtKB-KW"/>
</dbReference>
<dbReference type="Pfam" id="PF15405">
    <property type="entry name" value="PH_5"/>
    <property type="match status" value="1"/>
</dbReference>
<evidence type="ECO:0000256" key="3">
    <source>
        <dbReference type="SAM" id="MobiDB-lite"/>
    </source>
</evidence>